<sequence length="379" mass="43750">MAQVPDGFLEGNVERYRKLIRGERVEYAPFRLWLDCTFVCEYANVNPKDYSSDIEVMFEAQKIVNDRFYGLRDFSIDIGNADIFFDLEKFNEDHPESVPDRVLEKDLDNFDRYFCTTPIAETKAAKEITKAIEYFNSRLPDDKKVYHYLGSTGAMDLYSIFRGTEKFFIDLYDHPAKVKKIFDFLFQRTLEWIEFTESRWGNMPANNNLYDKVDIGEDYCAYLPPELFDEFVRPYTGEIFNRYKGKALCSLHTDGDIIPSGISQLNKLNIDELMGFSPNIDIKDFREALPDVILAGNIHPINVMIEGTPEDVKNAARYCFETANQNQKFVLCTGGAISAGAKPENVDAFIESTYEIVKYDNQCEDSYDSQRISNTNVRV</sequence>
<dbReference type="STRING" id="1941349.STSP1_00155"/>
<evidence type="ECO:0000313" key="3">
    <source>
        <dbReference type="Proteomes" id="UP000193334"/>
    </source>
</evidence>
<keyword evidence="2" id="KW-0808">Transferase</keyword>
<dbReference type="Gene3D" id="3.20.20.210">
    <property type="match status" value="1"/>
</dbReference>
<reference evidence="3" key="1">
    <citation type="submission" date="2017-04" db="EMBL/GenBank/DDBJ databases">
        <title>Comparative genomics and description of representatives of a novel lineage of planctomycetes thriving in anoxic sediments.</title>
        <authorList>
            <person name="Spring S."/>
            <person name="Bunk B."/>
            <person name="Sproer C."/>
        </authorList>
    </citation>
    <scope>NUCLEOTIDE SEQUENCE [LARGE SCALE GENOMIC DNA]</scope>
    <source>
        <strain evidence="3">ST-PulAB-D4</strain>
    </source>
</reference>
<dbReference type="InterPro" id="IPR000257">
    <property type="entry name" value="Uroporphyrinogen_deCOase"/>
</dbReference>
<keyword evidence="2" id="KW-0489">Methyltransferase</keyword>
<evidence type="ECO:0000313" key="2">
    <source>
        <dbReference type="EMBL" id="ARN55790.1"/>
    </source>
</evidence>
<dbReference type="RefSeq" id="WP_085754519.1">
    <property type="nucleotide sequence ID" value="NZ_CP021023.1"/>
</dbReference>
<dbReference type="Pfam" id="PF01208">
    <property type="entry name" value="URO-D"/>
    <property type="match status" value="1"/>
</dbReference>
<dbReference type="AlphaFoldDB" id="A0A1W6LJ18"/>
<gene>
    <name evidence="2" type="ORF">STSP1_00155</name>
</gene>
<dbReference type="GO" id="GO:0008168">
    <property type="term" value="F:methyltransferase activity"/>
    <property type="evidence" value="ECO:0007669"/>
    <property type="project" value="UniProtKB-KW"/>
</dbReference>
<proteinExistence type="predicted"/>
<dbReference type="GO" id="GO:0006779">
    <property type="term" value="P:porphyrin-containing compound biosynthetic process"/>
    <property type="evidence" value="ECO:0007669"/>
    <property type="project" value="InterPro"/>
</dbReference>
<dbReference type="InterPro" id="IPR038071">
    <property type="entry name" value="UROD/MetE-like_sf"/>
</dbReference>
<protein>
    <submittedName>
        <fullName evidence="2">Methylcobalamin:coenzyme M methyltransferase</fullName>
    </submittedName>
</protein>
<keyword evidence="3" id="KW-1185">Reference proteome</keyword>
<dbReference type="KEGG" id="pbp:STSP1_00155"/>
<name>A0A1W6LJ18_9BACT</name>
<dbReference type="PANTHER" id="PTHR47099:SF1">
    <property type="entry name" value="METHYLCOBAMIDE:COM METHYLTRANSFERASE MTBA"/>
    <property type="match status" value="1"/>
</dbReference>
<dbReference type="EMBL" id="CP021023">
    <property type="protein sequence ID" value="ARN55790.1"/>
    <property type="molecule type" value="Genomic_DNA"/>
</dbReference>
<dbReference type="SUPFAM" id="SSF51726">
    <property type="entry name" value="UROD/MetE-like"/>
    <property type="match status" value="1"/>
</dbReference>
<dbReference type="GO" id="GO:0004853">
    <property type="term" value="F:uroporphyrinogen decarboxylase activity"/>
    <property type="evidence" value="ECO:0007669"/>
    <property type="project" value="InterPro"/>
</dbReference>
<evidence type="ECO:0000259" key="1">
    <source>
        <dbReference type="Pfam" id="PF01208"/>
    </source>
</evidence>
<dbReference type="GO" id="GO:0032259">
    <property type="term" value="P:methylation"/>
    <property type="evidence" value="ECO:0007669"/>
    <property type="project" value="UniProtKB-KW"/>
</dbReference>
<accession>A0A1W6LJ18</accession>
<organism evidence="2 3">
    <name type="scientific">Sedimentisphaera salicampi</name>
    <dbReference type="NCBI Taxonomy" id="1941349"/>
    <lineage>
        <taxon>Bacteria</taxon>
        <taxon>Pseudomonadati</taxon>
        <taxon>Planctomycetota</taxon>
        <taxon>Phycisphaerae</taxon>
        <taxon>Sedimentisphaerales</taxon>
        <taxon>Sedimentisphaeraceae</taxon>
        <taxon>Sedimentisphaera</taxon>
    </lineage>
</organism>
<dbReference type="OrthoDB" id="9780425at2"/>
<dbReference type="InterPro" id="IPR052024">
    <property type="entry name" value="Methanogen_methyltrans"/>
</dbReference>
<feature type="domain" description="Uroporphyrinogen decarboxylase (URO-D)" evidence="1">
    <location>
        <begin position="99"/>
        <end position="354"/>
    </location>
</feature>
<dbReference type="PANTHER" id="PTHR47099">
    <property type="entry name" value="METHYLCOBAMIDE:COM METHYLTRANSFERASE MTBA"/>
    <property type="match status" value="1"/>
</dbReference>
<dbReference type="Proteomes" id="UP000193334">
    <property type="component" value="Chromosome"/>
</dbReference>